<dbReference type="RefSeq" id="WP_013326198.1">
    <property type="nucleotide sequence ID" value="NC_014506.1"/>
</dbReference>
<accession>E0UUK6</accession>
<proteinExistence type="predicted"/>
<protein>
    <recommendedName>
        <fullName evidence="4">DUF420 domain-containing protein</fullName>
    </recommendedName>
</protein>
<feature type="transmembrane region" description="Helical" evidence="1">
    <location>
        <begin position="87"/>
        <end position="112"/>
    </location>
</feature>
<keyword evidence="1" id="KW-0472">Membrane</keyword>
<dbReference type="HOGENOM" id="CLU_136226_0_0_7"/>
<evidence type="ECO:0000256" key="1">
    <source>
        <dbReference type="SAM" id="Phobius"/>
    </source>
</evidence>
<dbReference type="Pfam" id="PF04238">
    <property type="entry name" value="DUF420"/>
    <property type="match status" value="1"/>
</dbReference>
<dbReference type="eggNOG" id="ENOG5033KX5">
    <property type="taxonomic scope" value="Bacteria"/>
</dbReference>
<evidence type="ECO:0000313" key="3">
    <source>
        <dbReference type="Proteomes" id="UP000007803"/>
    </source>
</evidence>
<dbReference type="InterPro" id="IPR007352">
    <property type="entry name" value="DUF420"/>
</dbReference>
<dbReference type="STRING" id="563040.Saut_0393"/>
<keyword evidence="1" id="KW-0812">Transmembrane</keyword>
<evidence type="ECO:0008006" key="4">
    <source>
        <dbReference type="Google" id="ProtNLM"/>
    </source>
</evidence>
<evidence type="ECO:0000313" key="2">
    <source>
        <dbReference type="EMBL" id="ADN08442.1"/>
    </source>
</evidence>
<dbReference type="AlphaFoldDB" id="E0UUK6"/>
<dbReference type="KEGG" id="sua:Saut_0393"/>
<sequence>MDYMFAQGFLGTRAPLFMDVVTLIVAVLPVLVYGAIKLARQKLYKAHALSQNLIFIVSVIVVGYFEYGVRIGGGFDAFIKGSGVSHTYVSIVLGLHVIIAVLTLIYWSITIVKADYQFSKRLIPGPKSNEHKVLALKTFLGIVFTSFSGIWVYLLLFVY</sequence>
<name>E0UUK6_SULAO</name>
<feature type="transmembrane region" description="Helical" evidence="1">
    <location>
        <begin position="16"/>
        <end position="36"/>
    </location>
</feature>
<keyword evidence="3" id="KW-1185">Reference proteome</keyword>
<reference evidence="3" key="1">
    <citation type="journal article" date="2010" name="Stand. Genomic Sci.">
        <title>Complete genome sequence of Sulfurimonas autotrophica type strain (OK10).</title>
        <authorList>
            <person name="Sikorski J."/>
            <person name="Munk C."/>
            <person name="Lapidus A."/>
            <person name="Djao O."/>
            <person name="Lucas S."/>
            <person name="Glavina Del Rio T."/>
            <person name="Nolan M."/>
            <person name="Tice H."/>
            <person name="Han C."/>
            <person name="Cheng J."/>
            <person name="Tapia R."/>
            <person name="Goodwin L."/>
            <person name="Pitluck S."/>
            <person name="Liolios K."/>
            <person name="Ivanova N."/>
            <person name="Mavromatis K."/>
            <person name="Mikhailova N."/>
            <person name="Pati A."/>
            <person name="Sims D."/>
            <person name="Meincke L."/>
            <person name="Brettin T."/>
            <person name="Detter J."/>
            <person name="Chen A."/>
            <person name="Palaniappan K."/>
            <person name="Land M."/>
            <person name="Hauser L."/>
            <person name="Chang Y."/>
            <person name="Jeffries C."/>
            <person name="Rohde M."/>
            <person name="Lang E."/>
            <person name="Spring S."/>
            <person name="Goker M."/>
            <person name="Woyke T."/>
            <person name="Bristow J."/>
            <person name="Eisen J."/>
            <person name="Markowitz V."/>
            <person name="Hugenholtz P."/>
            <person name="Kyrpides N."/>
            <person name="Klenk H."/>
        </authorList>
    </citation>
    <scope>NUCLEOTIDE SEQUENCE [LARGE SCALE GENOMIC DNA]</scope>
    <source>
        <strain evidence="3">ATCC BAA-671 / DSM 16294 / JCM 11897 / OK10</strain>
    </source>
</reference>
<feature type="transmembrane region" description="Helical" evidence="1">
    <location>
        <begin position="133"/>
        <end position="156"/>
    </location>
</feature>
<gene>
    <name evidence="2" type="ordered locus">Saut_0393</name>
</gene>
<organism evidence="2 3">
    <name type="scientific">Sulfurimonas autotrophica (strain ATCC BAA-671 / DSM 16294 / JCM 11897 / OK10)</name>
    <dbReference type="NCBI Taxonomy" id="563040"/>
    <lineage>
        <taxon>Bacteria</taxon>
        <taxon>Pseudomonadati</taxon>
        <taxon>Campylobacterota</taxon>
        <taxon>Epsilonproteobacteria</taxon>
        <taxon>Campylobacterales</taxon>
        <taxon>Sulfurimonadaceae</taxon>
        <taxon>Sulfurimonas</taxon>
    </lineage>
</organism>
<keyword evidence="1" id="KW-1133">Transmembrane helix</keyword>
<dbReference type="OrthoDB" id="5365643at2"/>
<dbReference type="Proteomes" id="UP000007803">
    <property type="component" value="Chromosome"/>
</dbReference>
<feature type="transmembrane region" description="Helical" evidence="1">
    <location>
        <begin position="48"/>
        <end position="67"/>
    </location>
</feature>
<dbReference type="EMBL" id="CP002205">
    <property type="protein sequence ID" value="ADN08442.1"/>
    <property type="molecule type" value="Genomic_DNA"/>
</dbReference>